<dbReference type="OrthoDB" id="9815598at2"/>
<dbReference type="RefSeq" id="WP_073376815.1">
    <property type="nucleotide sequence ID" value="NZ_FQXS01000016.1"/>
</dbReference>
<gene>
    <name evidence="2" type="ORF">SAMN02745124_02677</name>
</gene>
<evidence type="ECO:0000256" key="1">
    <source>
        <dbReference type="SAM" id="Phobius"/>
    </source>
</evidence>
<accession>A0A1M5X1M9</accession>
<feature type="transmembrane region" description="Helical" evidence="1">
    <location>
        <begin position="147"/>
        <end position="164"/>
    </location>
</feature>
<keyword evidence="3" id="KW-1185">Reference proteome</keyword>
<keyword evidence="1" id="KW-0812">Transmembrane</keyword>
<dbReference type="STRING" id="1121409.SAMN02745124_02677"/>
<evidence type="ECO:0008006" key="4">
    <source>
        <dbReference type="Google" id="ProtNLM"/>
    </source>
</evidence>
<evidence type="ECO:0000313" key="3">
    <source>
        <dbReference type="Proteomes" id="UP000184139"/>
    </source>
</evidence>
<proteinExistence type="predicted"/>
<evidence type="ECO:0000313" key="2">
    <source>
        <dbReference type="EMBL" id="SHH93640.1"/>
    </source>
</evidence>
<sequence>MNGPNDTTAPPGTRPVCRALGGGVLAALLFILTGASAALAHGTIGAVVDRKTSCSFFSYDDGEPMGYVKVSVTAPGLDQPFQSGATDRHGIFCFSPDQAGPWLVTANDGMGHQHKLPVTVSDSKAESPTVTATEGPLVTGRDRTSQVLAGLGIIFGLTGLFGWYRASRPARPAGVHKGAPRQP</sequence>
<dbReference type="AlphaFoldDB" id="A0A1M5X1M9"/>
<protein>
    <recommendedName>
        <fullName evidence="4">Nickel transport protein</fullName>
    </recommendedName>
</protein>
<feature type="transmembrane region" description="Helical" evidence="1">
    <location>
        <begin position="20"/>
        <end position="40"/>
    </location>
</feature>
<dbReference type="EMBL" id="FQXS01000016">
    <property type="protein sequence ID" value="SHH93640.1"/>
    <property type="molecule type" value="Genomic_DNA"/>
</dbReference>
<organism evidence="2 3">
    <name type="scientific">Desulfofustis glycolicus DSM 9705</name>
    <dbReference type="NCBI Taxonomy" id="1121409"/>
    <lineage>
        <taxon>Bacteria</taxon>
        <taxon>Pseudomonadati</taxon>
        <taxon>Thermodesulfobacteriota</taxon>
        <taxon>Desulfobulbia</taxon>
        <taxon>Desulfobulbales</taxon>
        <taxon>Desulfocapsaceae</taxon>
        <taxon>Desulfofustis</taxon>
    </lineage>
</organism>
<name>A0A1M5X1M9_9BACT</name>
<dbReference type="Proteomes" id="UP000184139">
    <property type="component" value="Unassembled WGS sequence"/>
</dbReference>
<reference evidence="2 3" key="1">
    <citation type="submission" date="2016-11" db="EMBL/GenBank/DDBJ databases">
        <authorList>
            <person name="Jaros S."/>
            <person name="Januszkiewicz K."/>
            <person name="Wedrychowicz H."/>
        </authorList>
    </citation>
    <scope>NUCLEOTIDE SEQUENCE [LARGE SCALE GENOMIC DNA]</scope>
    <source>
        <strain evidence="2 3">DSM 9705</strain>
    </source>
</reference>
<keyword evidence="1" id="KW-0472">Membrane</keyword>
<keyword evidence="1" id="KW-1133">Transmembrane helix</keyword>